<evidence type="ECO:0000313" key="3">
    <source>
        <dbReference type="Proteomes" id="UP000030401"/>
    </source>
</evidence>
<evidence type="ECO:0008006" key="4">
    <source>
        <dbReference type="Google" id="ProtNLM"/>
    </source>
</evidence>
<dbReference type="EMBL" id="AVPG01000012">
    <property type="protein sequence ID" value="KGX86582.1"/>
    <property type="molecule type" value="Genomic_DNA"/>
</dbReference>
<accession>A0A0A5HSI5</accession>
<evidence type="ECO:0000313" key="2">
    <source>
        <dbReference type="EMBL" id="KGX86582.1"/>
    </source>
</evidence>
<dbReference type="AlphaFoldDB" id="A0A0A5HSI5"/>
<dbReference type="Pfam" id="PF09932">
    <property type="entry name" value="DUF2164"/>
    <property type="match status" value="1"/>
</dbReference>
<feature type="coiled-coil region" evidence="1">
    <location>
        <begin position="49"/>
        <end position="76"/>
    </location>
</feature>
<gene>
    <name evidence="2" type="ORF">N784_04195</name>
</gene>
<keyword evidence="1" id="KW-0175">Coiled coil</keyword>
<proteinExistence type="predicted"/>
<reference evidence="2 3" key="1">
    <citation type="submission" date="2013-08" db="EMBL/GenBank/DDBJ databases">
        <authorList>
            <person name="Huang J."/>
            <person name="Wang G."/>
        </authorList>
    </citation>
    <scope>NUCLEOTIDE SEQUENCE [LARGE SCALE GENOMIC DNA]</scope>
    <source>
        <strain evidence="2 3">JSM 072002</strain>
    </source>
</reference>
<organism evidence="2 3">
    <name type="scientific">Pontibacillus litoralis JSM 072002</name>
    <dbReference type="NCBI Taxonomy" id="1385512"/>
    <lineage>
        <taxon>Bacteria</taxon>
        <taxon>Bacillati</taxon>
        <taxon>Bacillota</taxon>
        <taxon>Bacilli</taxon>
        <taxon>Bacillales</taxon>
        <taxon>Bacillaceae</taxon>
        <taxon>Pontibacillus</taxon>
    </lineage>
</organism>
<dbReference type="STRING" id="1385512.N784_04195"/>
<protein>
    <recommendedName>
        <fullName evidence="4">DUF2164 domain-containing protein</fullName>
    </recommendedName>
</protein>
<dbReference type="Proteomes" id="UP000030401">
    <property type="component" value="Unassembled WGS sequence"/>
</dbReference>
<evidence type="ECO:0000256" key="1">
    <source>
        <dbReference type="SAM" id="Coils"/>
    </source>
</evidence>
<dbReference type="InterPro" id="IPR018680">
    <property type="entry name" value="DUF2164"/>
</dbReference>
<name>A0A0A5HSI5_9BACI</name>
<keyword evidence="3" id="KW-1185">Reference proteome</keyword>
<sequence length="79" mass="9280">MKFPREKKEQLIEQLQSYFAMERGEEIGSIGAEQLLDFVMKEVEPHIYNQAIRDAKNMVEQTLMNVEENILSLEKAIHK</sequence>
<dbReference type="eggNOG" id="COG5460">
    <property type="taxonomic scope" value="Bacteria"/>
</dbReference>
<dbReference type="RefSeq" id="WP_036834295.1">
    <property type="nucleotide sequence ID" value="NZ_AVPG01000012.1"/>
</dbReference>
<comment type="caution">
    <text evidence="2">The sequence shown here is derived from an EMBL/GenBank/DDBJ whole genome shotgun (WGS) entry which is preliminary data.</text>
</comment>